<sequence>MKIGAEALQLLVLWRQTAAMTITVNAAATLDTAPPFPDKAFPVFRFSTGADRPDGMPSKFRIRHLIDVPTPEVENEDGQEQLPGLAAVFGQPLLRADAAQINHWSQSGRPRRRHGYRFAGPALTRRHQALRPDLI</sequence>
<evidence type="ECO:0000313" key="1">
    <source>
        <dbReference type="EMBL" id="BBX31250.1"/>
    </source>
</evidence>
<accession>A0ABM7HL84</accession>
<keyword evidence="2" id="KW-1185">Reference proteome</keyword>
<dbReference type="Proteomes" id="UP000465622">
    <property type="component" value="Chromosome"/>
</dbReference>
<reference evidence="1 2" key="1">
    <citation type="journal article" date="2019" name="Emerg. Microbes Infect.">
        <title>Comprehensive subspecies identification of 175 nontuberculous mycobacteria species based on 7547 genomic profiles.</title>
        <authorList>
            <person name="Matsumoto Y."/>
            <person name="Kinjo T."/>
            <person name="Motooka D."/>
            <person name="Nabeya D."/>
            <person name="Jung N."/>
            <person name="Uechi K."/>
            <person name="Horii T."/>
            <person name="Iida T."/>
            <person name="Fujita J."/>
            <person name="Nakamura S."/>
        </authorList>
    </citation>
    <scope>NUCLEOTIDE SEQUENCE [LARGE SCALE GENOMIC DNA]</scope>
    <source>
        <strain evidence="1 2">JCM 12375</strain>
    </source>
</reference>
<gene>
    <name evidence="1" type="ORF">MMAGJ_05320</name>
</gene>
<name>A0ABM7HL84_MYCME</name>
<proteinExistence type="predicted"/>
<evidence type="ECO:0000313" key="2">
    <source>
        <dbReference type="Proteomes" id="UP000465622"/>
    </source>
</evidence>
<dbReference type="RefSeq" id="WP_165572179.1">
    <property type="nucleotide sequence ID" value="NZ_JAJJNE010000042.1"/>
</dbReference>
<dbReference type="EMBL" id="AP022567">
    <property type="protein sequence ID" value="BBX31250.1"/>
    <property type="molecule type" value="Genomic_DNA"/>
</dbReference>
<organism evidence="1 2">
    <name type="scientific">Mycolicibacterium mageritense</name>
    <name type="common">Mycobacterium mageritense</name>
    <dbReference type="NCBI Taxonomy" id="53462"/>
    <lineage>
        <taxon>Bacteria</taxon>
        <taxon>Bacillati</taxon>
        <taxon>Actinomycetota</taxon>
        <taxon>Actinomycetes</taxon>
        <taxon>Mycobacteriales</taxon>
        <taxon>Mycobacteriaceae</taxon>
        <taxon>Mycolicibacterium</taxon>
    </lineage>
</organism>
<protein>
    <submittedName>
        <fullName evidence="1">Uncharacterized protein</fullName>
    </submittedName>
</protein>